<organism evidence="1 2">
    <name type="scientific">Caerostris extrusa</name>
    <name type="common">Bark spider</name>
    <name type="synonym">Caerostris bankana</name>
    <dbReference type="NCBI Taxonomy" id="172846"/>
    <lineage>
        <taxon>Eukaryota</taxon>
        <taxon>Metazoa</taxon>
        <taxon>Ecdysozoa</taxon>
        <taxon>Arthropoda</taxon>
        <taxon>Chelicerata</taxon>
        <taxon>Arachnida</taxon>
        <taxon>Araneae</taxon>
        <taxon>Araneomorphae</taxon>
        <taxon>Entelegynae</taxon>
        <taxon>Araneoidea</taxon>
        <taxon>Araneidae</taxon>
        <taxon>Caerostris</taxon>
    </lineage>
</organism>
<dbReference type="EMBL" id="BPLR01019875">
    <property type="protein sequence ID" value="GIX72762.1"/>
    <property type="molecule type" value="Genomic_DNA"/>
</dbReference>
<protein>
    <submittedName>
        <fullName evidence="1">Uncharacterized protein</fullName>
    </submittedName>
</protein>
<reference evidence="1 2" key="1">
    <citation type="submission" date="2021-06" db="EMBL/GenBank/DDBJ databases">
        <title>Caerostris extrusa draft genome.</title>
        <authorList>
            <person name="Kono N."/>
            <person name="Arakawa K."/>
        </authorList>
    </citation>
    <scope>NUCLEOTIDE SEQUENCE [LARGE SCALE GENOMIC DNA]</scope>
</reference>
<evidence type="ECO:0000313" key="1">
    <source>
        <dbReference type="EMBL" id="GIX72762.1"/>
    </source>
</evidence>
<comment type="caution">
    <text evidence="1">The sequence shown here is derived from an EMBL/GenBank/DDBJ whole genome shotgun (WGS) entry which is preliminary data.</text>
</comment>
<accession>A0AAV4MMJ2</accession>
<proteinExistence type="predicted"/>
<gene>
    <name evidence="1" type="ORF">CEXT_535231</name>
</gene>
<dbReference type="AlphaFoldDB" id="A0AAV4MMJ2"/>
<sequence>MGSKAVVNKKKLCSIIKLTSNPNRMRAQLATVLELGSIPTDGFTVVIATFCSATSSCQYSAEQHHNDSIPIINILICCKVRVFMRFQSVRFANYSTISS</sequence>
<name>A0AAV4MMJ2_CAEEX</name>
<evidence type="ECO:0000313" key="2">
    <source>
        <dbReference type="Proteomes" id="UP001054945"/>
    </source>
</evidence>
<dbReference type="Proteomes" id="UP001054945">
    <property type="component" value="Unassembled WGS sequence"/>
</dbReference>
<keyword evidence="2" id="KW-1185">Reference proteome</keyword>